<dbReference type="PROSITE" id="PS50862">
    <property type="entry name" value="AA_TRNA_LIGASE_II"/>
    <property type="match status" value="1"/>
</dbReference>
<name>A0ABU7V217_9GAMM</name>
<keyword evidence="3" id="KW-0067">ATP-binding</keyword>
<dbReference type="RefSeq" id="WP_331704011.1">
    <property type="nucleotide sequence ID" value="NZ_JAZHBO010000002.1"/>
</dbReference>
<evidence type="ECO:0000256" key="1">
    <source>
        <dbReference type="ARBA" id="ARBA00022598"/>
    </source>
</evidence>
<feature type="domain" description="Aminoacyl-transfer RNA synthetases class-II family profile" evidence="4">
    <location>
        <begin position="13"/>
        <end position="310"/>
    </location>
</feature>
<reference evidence="5 6" key="1">
    <citation type="submission" date="2024-01" db="EMBL/GenBank/DDBJ databases">
        <title>Novel species of the genus Luteimonas isolated from rivers.</title>
        <authorList>
            <person name="Lu H."/>
        </authorList>
    </citation>
    <scope>NUCLEOTIDE SEQUENCE [LARGE SCALE GENOMIC DNA]</scope>
    <source>
        <strain evidence="5 6">FXH3W</strain>
    </source>
</reference>
<accession>A0ABU7V217</accession>
<dbReference type="InterPro" id="IPR045864">
    <property type="entry name" value="aa-tRNA-synth_II/BPL/LPL"/>
</dbReference>
<dbReference type="InterPro" id="IPR006195">
    <property type="entry name" value="aa-tRNA-synth_II"/>
</dbReference>
<evidence type="ECO:0000259" key="4">
    <source>
        <dbReference type="PROSITE" id="PS50862"/>
    </source>
</evidence>
<dbReference type="InterPro" id="IPR004364">
    <property type="entry name" value="Aa-tRNA-synt_II"/>
</dbReference>
<proteinExistence type="predicted"/>
<sequence length="319" mass="35521">MSSKVSPQRLNALRARAALNADIRAYFAAHGALEVETPILSQAGNTEPNIESFVTSFHGSVHGGSKWRWMRTSPEFPLKRLLAEGVGDVYELGRVFRDGESGGRHNPEFTMLEWYRVGWTLSKLIEECADLIRAVAHNNAIALDVVSFDELYQSHFGIDVDTIGIARLQSIAQQNGIDIAPEGLSKDDWLDLLMTHCLQPAMHADRMLAVHGFPASQAALARVTDGRAERFELYWGSYEVANGYHELTDPLEQGRRFTADLQRRAERGQVAIEMDTRLLTALPEMPDCCGVAMGVDRLLMVMLQTDRIADVLAYDFANS</sequence>
<dbReference type="SUPFAM" id="SSF55681">
    <property type="entry name" value="Class II aaRS and biotin synthetases"/>
    <property type="match status" value="1"/>
</dbReference>
<dbReference type="NCBIfam" id="NF006828">
    <property type="entry name" value="PRK09350.1"/>
    <property type="match status" value="1"/>
</dbReference>
<keyword evidence="1" id="KW-0436">Ligase</keyword>
<organism evidence="5 6">
    <name type="scientific">Aquilutibacter rugosus</name>
    <dbReference type="NCBI Taxonomy" id="3115820"/>
    <lineage>
        <taxon>Bacteria</taxon>
        <taxon>Pseudomonadati</taxon>
        <taxon>Pseudomonadota</taxon>
        <taxon>Gammaproteobacteria</taxon>
        <taxon>Lysobacterales</taxon>
        <taxon>Lysobacteraceae</taxon>
        <taxon>Aquilutibacter</taxon>
    </lineage>
</organism>
<dbReference type="Proteomes" id="UP001356170">
    <property type="component" value="Unassembled WGS sequence"/>
</dbReference>
<gene>
    <name evidence="5" type="primary">epmA</name>
    <name evidence="5" type="ORF">V3390_07695</name>
</gene>
<dbReference type="PANTHER" id="PTHR42918">
    <property type="entry name" value="LYSYL-TRNA SYNTHETASE"/>
    <property type="match status" value="1"/>
</dbReference>
<evidence type="ECO:0000256" key="2">
    <source>
        <dbReference type="ARBA" id="ARBA00022741"/>
    </source>
</evidence>
<dbReference type="InterPro" id="IPR004525">
    <property type="entry name" value="EpmA"/>
</dbReference>
<comment type="caution">
    <text evidence="5">The sequence shown here is derived from an EMBL/GenBank/DDBJ whole genome shotgun (WGS) entry which is preliminary data.</text>
</comment>
<dbReference type="Gene3D" id="3.30.930.10">
    <property type="entry name" value="Bira Bifunctional Protein, Domain 2"/>
    <property type="match status" value="1"/>
</dbReference>
<evidence type="ECO:0000313" key="6">
    <source>
        <dbReference type="Proteomes" id="UP001356170"/>
    </source>
</evidence>
<keyword evidence="2" id="KW-0547">Nucleotide-binding</keyword>
<dbReference type="NCBIfam" id="TIGR00462">
    <property type="entry name" value="genX"/>
    <property type="match status" value="1"/>
</dbReference>
<protein>
    <submittedName>
        <fullName evidence="5">EF-P lysine aminoacylase EpmA</fullName>
    </submittedName>
</protein>
<dbReference type="Pfam" id="PF00152">
    <property type="entry name" value="tRNA-synt_2"/>
    <property type="match status" value="1"/>
</dbReference>
<dbReference type="PANTHER" id="PTHR42918:SF6">
    <property type="entry name" value="ELONGATION FACTOR P--(R)-BETA-LYSINE LIGASE"/>
    <property type="match status" value="1"/>
</dbReference>
<dbReference type="EMBL" id="JAZHBO010000002">
    <property type="protein sequence ID" value="MEF2156111.1"/>
    <property type="molecule type" value="Genomic_DNA"/>
</dbReference>
<keyword evidence="6" id="KW-1185">Reference proteome</keyword>
<evidence type="ECO:0000256" key="3">
    <source>
        <dbReference type="ARBA" id="ARBA00022840"/>
    </source>
</evidence>
<evidence type="ECO:0000313" key="5">
    <source>
        <dbReference type="EMBL" id="MEF2156111.1"/>
    </source>
</evidence>